<dbReference type="EMBL" id="JACHJS010000001">
    <property type="protein sequence ID" value="MBB4967503.1"/>
    <property type="molecule type" value="Genomic_DNA"/>
</dbReference>
<dbReference type="Proteomes" id="UP000542674">
    <property type="component" value="Unassembled WGS sequence"/>
</dbReference>
<comment type="caution">
    <text evidence="1">The sequence shown here is derived from an EMBL/GenBank/DDBJ whole genome shotgun (WGS) entry which is preliminary data.</text>
</comment>
<evidence type="ECO:0000313" key="1">
    <source>
        <dbReference type="EMBL" id="MBB4967503.1"/>
    </source>
</evidence>
<organism evidence="1 2">
    <name type="scientific">Saccharothrix violaceirubra</name>
    <dbReference type="NCBI Taxonomy" id="413306"/>
    <lineage>
        <taxon>Bacteria</taxon>
        <taxon>Bacillati</taxon>
        <taxon>Actinomycetota</taxon>
        <taxon>Actinomycetes</taxon>
        <taxon>Pseudonocardiales</taxon>
        <taxon>Pseudonocardiaceae</taxon>
        <taxon>Saccharothrix</taxon>
    </lineage>
</organism>
<evidence type="ECO:0000313" key="2">
    <source>
        <dbReference type="Proteomes" id="UP000542674"/>
    </source>
</evidence>
<keyword evidence="2" id="KW-1185">Reference proteome</keyword>
<gene>
    <name evidence="1" type="ORF">F4559_004862</name>
</gene>
<reference evidence="1 2" key="1">
    <citation type="submission" date="2020-08" db="EMBL/GenBank/DDBJ databases">
        <title>Sequencing the genomes of 1000 actinobacteria strains.</title>
        <authorList>
            <person name="Klenk H.-P."/>
        </authorList>
    </citation>
    <scope>NUCLEOTIDE SEQUENCE [LARGE SCALE GENOMIC DNA]</scope>
    <source>
        <strain evidence="1 2">DSM 45084</strain>
    </source>
</reference>
<sequence>MSRPETDGSEQYGWVYTEHGSVVLSVPGQRELRFSPDDARVVGELLIKNASDADQRITSEDD</sequence>
<protein>
    <submittedName>
        <fullName evidence="1">Uncharacterized protein</fullName>
    </submittedName>
</protein>
<accession>A0A7W7WYA4</accession>
<proteinExistence type="predicted"/>
<name>A0A7W7WYA4_9PSEU</name>
<dbReference type="AlphaFoldDB" id="A0A7W7WYA4"/>